<keyword evidence="8" id="KW-1185">Reference proteome</keyword>
<evidence type="ECO:0000256" key="2">
    <source>
        <dbReference type="ARBA" id="ARBA00008507"/>
    </source>
</evidence>
<dbReference type="GO" id="GO:0005739">
    <property type="term" value="C:mitochondrion"/>
    <property type="evidence" value="ECO:0007669"/>
    <property type="project" value="UniProtKB-SubCell"/>
</dbReference>
<organism evidence="7 8">
    <name type="scientific">Acanthamoeba castellanii (strain ATCC 30010 / Neff)</name>
    <dbReference type="NCBI Taxonomy" id="1257118"/>
    <lineage>
        <taxon>Eukaryota</taxon>
        <taxon>Amoebozoa</taxon>
        <taxon>Discosea</taxon>
        <taxon>Longamoebia</taxon>
        <taxon>Centramoebida</taxon>
        <taxon>Acanthamoebidae</taxon>
        <taxon>Acanthamoeba</taxon>
    </lineage>
</organism>
<evidence type="ECO:0000256" key="3">
    <source>
        <dbReference type="ARBA" id="ARBA00023128"/>
    </source>
</evidence>
<feature type="domain" description="DML1/Misato tubulin" evidence="6">
    <location>
        <begin position="223"/>
        <end position="372"/>
    </location>
</feature>
<dbReference type="InterPro" id="IPR049942">
    <property type="entry name" value="DML1/Misato"/>
</dbReference>
<evidence type="ECO:0000256" key="4">
    <source>
        <dbReference type="SAM" id="MobiDB-lite"/>
    </source>
</evidence>
<feature type="domain" description="Misato Segment II tubulin-like" evidence="5">
    <location>
        <begin position="12"/>
        <end position="91"/>
    </location>
</feature>
<dbReference type="Proteomes" id="UP000011083">
    <property type="component" value="Unassembled WGS sequence"/>
</dbReference>
<feature type="region of interest" description="Disordered" evidence="4">
    <location>
        <begin position="128"/>
        <end position="192"/>
    </location>
</feature>
<protein>
    <recommendedName>
        <fullName evidence="9">Misato Segment II tubulin-like domain-containing protein</fullName>
    </recommendedName>
</protein>
<comment type="similarity">
    <text evidence="2">Belongs to the misato family.</text>
</comment>
<evidence type="ECO:0000313" key="7">
    <source>
        <dbReference type="EMBL" id="ELR19121.1"/>
    </source>
</evidence>
<sequence>MDVSSGSRVGGEVVTVQMGTYANDVGAHYWNLLTTAAATSARGKARGEVVEEEQQEERERPRSVMWRATGGHQQRQLQPRVLVLDRKGNYSPHAYAASSLRTTATPAPPHHPQSGASVLCLPPLPTKREQAVEATTHQPVSGRVERVQMSDDQSQQRKGEGEERQRSGAKEGDGDEEEEEEGRAEEERRRAEAQVGAWGEYWGDGGAGAPLHPRCLWEVPHSLPLVTWDHGAALLRHHPDHREEVEDRLRFLLEECDCVDGFQLLVDVDDGWGGAASEVIELIRDDFPRTPLLTFALGHPRRSRTPVEDETRLINRVMALQRLSDRDSNLSSLVVPLQPLHWPAFPHLALPADSEYHSSAVAAMAIASATAPWSSRAGPSSMASVVTGELRVANMPVAALSLSLPFPAAGLRDGRVPSGMPLYAADFVRGLSFPAPLPQLAPAAEAISVAGLEASERWFTQHLGQYSVLNRFLFMEEKPVAIPSTYPWFFKPASSAPYGTRATAVPVLSHVQVTKAIAPSLQVLAKQASNVSKARAVAVAGEEWAEAQEQLHGLASAYTPDSDD</sequence>
<gene>
    <name evidence="7" type="ORF">ACA1_301230</name>
</gene>
<evidence type="ECO:0000313" key="8">
    <source>
        <dbReference type="Proteomes" id="UP000011083"/>
    </source>
</evidence>
<accession>L8H3X9</accession>
<dbReference type="VEuPathDB" id="AmoebaDB:ACA1_301230"/>
<evidence type="ECO:0000259" key="5">
    <source>
        <dbReference type="Pfam" id="PF10644"/>
    </source>
</evidence>
<dbReference type="PANTHER" id="PTHR13391">
    <property type="entry name" value="MITOCHONDRIAL DISTRIBUTION REGULATOR MISATO"/>
    <property type="match status" value="1"/>
</dbReference>
<dbReference type="GO" id="GO:0007005">
    <property type="term" value="P:mitochondrion organization"/>
    <property type="evidence" value="ECO:0007669"/>
    <property type="project" value="InterPro"/>
</dbReference>
<evidence type="ECO:0000259" key="6">
    <source>
        <dbReference type="Pfam" id="PF14881"/>
    </source>
</evidence>
<dbReference type="Gene3D" id="3.40.50.1440">
    <property type="entry name" value="Tubulin/FtsZ, GTPase domain"/>
    <property type="match status" value="1"/>
</dbReference>
<dbReference type="AlphaFoldDB" id="L8H3X9"/>
<feature type="region of interest" description="Disordered" evidence="4">
    <location>
        <begin position="102"/>
        <end position="121"/>
    </location>
</feature>
<evidence type="ECO:0008006" key="9">
    <source>
        <dbReference type="Google" id="ProtNLM"/>
    </source>
</evidence>
<dbReference type="Pfam" id="PF14881">
    <property type="entry name" value="Tubulin_3"/>
    <property type="match status" value="1"/>
</dbReference>
<dbReference type="InterPro" id="IPR019605">
    <property type="entry name" value="Misato_II_tubulin-like"/>
</dbReference>
<dbReference type="KEGG" id="acan:ACA1_301230"/>
<reference evidence="7 8" key="1">
    <citation type="journal article" date="2013" name="Genome Biol.">
        <title>Genome of Acanthamoeba castellanii highlights extensive lateral gene transfer and early evolution of tyrosine kinase signaling.</title>
        <authorList>
            <person name="Clarke M."/>
            <person name="Lohan A.J."/>
            <person name="Liu B."/>
            <person name="Lagkouvardos I."/>
            <person name="Roy S."/>
            <person name="Zafar N."/>
            <person name="Bertelli C."/>
            <person name="Schilde C."/>
            <person name="Kianianmomeni A."/>
            <person name="Burglin T.R."/>
            <person name="Frech C."/>
            <person name="Turcotte B."/>
            <person name="Kopec K.O."/>
            <person name="Synnott J.M."/>
            <person name="Choo C."/>
            <person name="Paponov I."/>
            <person name="Finkler A."/>
            <person name="Soon Heng Tan C."/>
            <person name="Hutchins A.P."/>
            <person name="Weinmeier T."/>
            <person name="Rattei T."/>
            <person name="Chu J.S."/>
            <person name="Gimenez G."/>
            <person name="Irimia M."/>
            <person name="Rigden D.J."/>
            <person name="Fitzpatrick D.A."/>
            <person name="Lorenzo-Morales J."/>
            <person name="Bateman A."/>
            <person name="Chiu C.H."/>
            <person name="Tang P."/>
            <person name="Hegemann P."/>
            <person name="Fromm H."/>
            <person name="Raoult D."/>
            <person name="Greub G."/>
            <person name="Miranda-Saavedra D."/>
            <person name="Chen N."/>
            <person name="Nash P."/>
            <person name="Ginger M.L."/>
            <person name="Horn M."/>
            <person name="Schaap P."/>
            <person name="Caler L."/>
            <person name="Loftus B."/>
        </authorList>
    </citation>
    <scope>NUCLEOTIDE SEQUENCE [LARGE SCALE GENOMIC DNA]</scope>
    <source>
        <strain evidence="7 8">Neff</strain>
    </source>
</reference>
<dbReference type="STRING" id="1257118.L8H3X9"/>
<dbReference type="GeneID" id="14919926"/>
<dbReference type="Pfam" id="PF10644">
    <property type="entry name" value="Misat_Tub_SegII"/>
    <property type="match status" value="1"/>
</dbReference>
<comment type="subcellular location">
    <subcellularLocation>
        <location evidence="1">Mitochondrion</location>
    </subcellularLocation>
</comment>
<evidence type="ECO:0000256" key="1">
    <source>
        <dbReference type="ARBA" id="ARBA00004173"/>
    </source>
</evidence>
<feature type="compositionally biased region" description="Acidic residues" evidence="4">
    <location>
        <begin position="173"/>
        <end position="184"/>
    </location>
</feature>
<dbReference type="EMBL" id="KB007937">
    <property type="protein sequence ID" value="ELR19121.1"/>
    <property type="molecule type" value="Genomic_DNA"/>
</dbReference>
<dbReference type="InterPro" id="IPR036525">
    <property type="entry name" value="Tubulin/FtsZ_GTPase_sf"/>
</dbReference>
<dbReference type="SUPFAM" id="SSF52490">
    <property type="entry name" value="Tubulin nucleotide-binding domain-like"/>
    <property type="match status" value="1"/>
</dbReference>
<dbReference type="InterPro" id="IPR029209">
    <property type="entry name" value="DML1/Misato_tubulin"/>
</dbReference>
<dbReference type="PANTHER" id="PTHR13391:SF0">
    <property type="entry name" value="PROTEIN MISATO HOMOLOG 1"/>
    <property type="match status" value="1"/>
</dbReference>
<feature type="compositionally biased region" description="Basic and acidic residues" evidence="4">
    <location>
        <begin position="143"/>
        <end position="172"/>
    </location>
</feature>
<proteinExistence type="inferred from homology"/>
<name>L8H3X9_ACACF</name>
<dbReference type="RefSeq" id="XP_004341189.1">
    <property type="nucleotide sequence ID" value="XM_004341141.1"/>
</dbReference>
<dbReference type="OMA" id="FVGSHIW"/>
<dbReference type="OrthoDB" id="271881at2759"/>
<keyword evidence="3" id="KW-0496">Mitochondrion</keyword>